<dbReference type="SUPFAM" id="SSF56672">
    <property type="entry name" value="DNA/RNA polymerases"/>
    <property type="match status" value="1"/>
</dbReference>
<keyword evidence="4" id="KW-1185">Reference proteome</keyword>
<dbReference type="PANTHER" id="PTHR11439">
    <property type="entry name" value="GAG-POL-RELATED RETROTRANSPOSON"/>
    <property type="match status" value="1"/>
</dbReference>
<proteinExistence type="predicted"/>
<name>A0A2N5S3E6_9BASI</name>
<feature type="region of interest" description="Disordered" evidence="1">
    <location>
        <begin position="53"/>
        <end position="124"/>
    </location>
</feature>
<dbReference type="AlphaFoldDB" id="A0A2N5S3E6"/>
<accession>A0A2N5S3E6</accession>
<dbReference type="InterPro" id="IPR013103">
    <property type="entry name" value="RVT_2"/>
</dbReference>
<dbReference type="EMBL" id="PGCJ01001203">
    <property type="protein sequence ID" value="PLW07766.1"/>
    <property type="molecule type" value="Genomic_DNA"/>
</dbReference>
<dbReference type="STRING" id="200324.A0A2N5S3E6"/>
<evidence type="ECO:0000259" key="2">
    <source>
        <dbReference type="Pfam" id="PF07727"/>
    </source>
</evidence>
<feature type="compositionally biased region" description="Low complexity" evidence="1">
    <location>
        <begin position="71"/>
        <end position="83"/>
    </location>
</feature>
<dbReference type="InterPro" id="IPR043502">
    <property type="entry name" value="DNA/RNA_pol_sf"/>
</dbReference>
<evidence type="ECO:0000313" key="4">
    <source>
        <dbReference type="Proteomes" id="UP000235388"/>
    </source>
</evidence>
<feature type="compositionally biased region" description="Pro residues" evidence="1">
    <location>
        <begin position="57"/>
        <end position="70"/>
    </location>
</feature>
<comment type="caution">
    <text evidence="3">The sequence shown here is derived from an EMBL/GenBank/DDBJ whole genome shotgun (WGS) entry which is preliminary data.</text>
</comment>
<dbReference type="CDD" id="cd09272">
    <property type="entry name" value="RNase_HI_RT_Ty1"/>
    <property type="match status" value="1"/>
</dbReference>
<dbReference type="Proteomes" id="UP000235388">
    <property type="component" value="Unassembled WGS sequence"/>
</dbReference>
<dbReference type="Pfam" id="PF07727">
    <property type="entry name" value="RVT_2"/>
    <property type="match status" value="1"/>
</dbReference>
<feature type="compositionally biased region" description="Pro residues" evidence="1">
    <location>
        <begin position="84"/>
        <end position="93"/>
    </location>
</feature>
<organism evidence="3 4">
    <name type="scientific">Puccinia coronata f. sp. avenae</name>
    <dbReference type="NCBI Taxonomy" id="200324"/>
    <lineage>
        <taxon>Eukaryota</taxon>
        <taxon>Fungi</taxon>
        <taxon>Dikarya</taxon>
        <taxon>Basidiomycota</taxon>
        <taxon>Pucciniomycotina</taxon>
        <taxon>Pucciniomycetes</taxon>
        <taxon>Pucciniales</taxon>
        <taxon>Pucciniaceae</taxon>
        <taxon>Puccinia</taxon>
    </lineage>
</organism>
<dbReference type="OrthoDB" id="3344688at2759"/>
<evidence type="ECO:0000256" key="1">
    <source>
        <dbReference type="SAM" id="MobiDB-lite"/>
    </source>
</evidence>
<sequence>MLSYRGPIGPPPLQPAILALLSHSKSTLPTYPHSTFPSNRALIAVFRLQSMRQALPSNPPPPQLVSPSSPPATTLTDVPATTPTSPPQPPSPPRRSSRVRCPPNRLGNWSKAATTDAPPDTPKTWSQLLKLPNKSPWLKAADEEYGSLVGMSTWKLVPRPAKRKIICSKWVFKVKHRPDNLVQKHKACLVAMGYSQVHGINYSKVFALTMRLETLRLILSLLAVRKWTGRQVDFKTAFLNGRLSDPVYMAQPPGFEDPEHPDWVCDFERSIYGLKQSPREWNLELHAALVEIGLTQSHYDPTLYFCLDGRKLLGALAVHVDDLAAVGEQSFVNSTISSLGSRFKIGADDELHHFLSLKIHRLVDKQLVYLSQEHWIDEMQEHFLPGTDAPVATPTNSAFKDLRRCSASNAPSSGPYQQLLGCLLWSAQCTRPDVSFAVNRLSQFLKDPSESHWQAALRVLWYLVSTKHLRLWLGGSLGCLGFSDSDWAEDQQDHHSTSAYTYRLGVGAISWKSCKQALILLSSTEAEYKAMLDACKEGLWLRHLLRELKLLPSTFIPLHVDNAGAEALAKNPKHHTRTKHIGARFHFIHDCVKITRIQVLHVSTKDMLADMLTKPLPRLLLQSHCLAFGVV</sequence>
<feature type="domain" description="Reverse transcriptase Ty1/copia-type" evidence="2">
    <location>
        <begin position="152"/>
        <end position="395"/>
    </location>
</feature>
<reference evidence="3 4" key="1">
    <citation type="submission" date="2017-11" db="EMBL/GenBank/DDBJ databases">
        <title>De novo assembly and phasing of dikaryotic genomes from two isolates of Puccinia coronata f. sp. avenae, the causal agent of oat crown rust.</title>
        <authorList>
            <person name="Miller M.E."/>
            <person name="Zhang Y."/>
            <person name="Omidvar V."/>
            <person name="Sperschneider J."/>
            <person name="Schwessinger B."/>
            <person name="Raley C."/>
            <person name="Palmer J.M."/>
            <person name="Garnica D."/>
            <person name="Upadhyaya N."/>
            <person name="Rathjen J."/>
            <person name="Taylor J.M."/>
            <person name="Park R.F."/>
            <person name="Dodds P.N."/>
            <person name="Hirsch C.D."/>
            <person name="Kianian S.F."/>
            <person name="Figueroa M."/>
        </authorList>
    </citation>
    <scope>NUCLEOTIDE SEQUENCE [LARGE SCALE GENOMIC DNA]</scope>
    <source>
        <strain evidence="3">12NC29</strain>
    </source>
</reference>
<evidence type="ECO:0000313" key="3">
    <source>
        <dbReference type="EMBL" id="PLW07766.1"/>
    </source>
</evidence>
<gene>
    <name evidence="3" type="ORF">PCANC_25701</name>
</gene>
<feature type="compositionally biased region" description="Low complexity" evidence="1">
    <location>
        <begin position="111"/>
        <end position="124"/>
    </location>
</feature>
<dbReference type="PANTHER" id="PTHR11439:SF463">
    <property type="entry name" value="REVERSE TRANSCRIPTASE TY1_COPIA-TYPE DOMAIN-CONTAINING PROTEIN"/>
    <property type="match status" value="1"/>
</dbReference>
<protein>
    <recommendedName>
        <fullName evidence="2">Reverse transcriptase Ty1/copia-type domain-containing protein</fullName>
    </recommendedName>
</protein>